<dbReference type="EMBL" id="POQS01000019">
    <property type="protein sequence ID" value="PND29759.1"/>
    <property type="molecule type" value="Genomic_DNA"/>
</dbReference>
<comment type="caution">
    <text evidence="2">The sequence shown here is derived from an EMBL/GenBank/DDBJ whole genome shotgun (WGS) entry which is preliminary data.</text>
</comment>
<dbReference type="Proteomes" id="UP000235994">
    <property type="component" value="Unassembled WGS sequence"/>
</dbReference>
<accession>A0A2N8K8I3</accession>
<organism evidence="2 3">
    <name type="scientific">Achromobacter pulmonis</name>
    <dbReference type="NCBI Taxonomy" id="1389932"/>
    <lineage>
        <taxon>Bacteria</taxon>
        <taxon>Pseudomonadati</taxon>
        <taxon>Pseudomonadota</taxon>
        <taxon>Betaproteobacteria</taxon>
        <taxon>Burkholderiales</taxon>
        <taxon>Alcaligenaceae</taxon>
        <taxon>Achromobacter</taxon>
    </lineage>
</organism>
<sequence length="342" mass="38183">MKNDQVQALNYCAHAIEDLRELEAILRGAAPESARVFRRLIDMLQHSVKFILPNCCDLIDPNELRQAHLDLTRLPFPCVAFEAPWEKEDGIEQLGEFQQTPATKRIALCWEASPEYELLPGLNSILEAFPEGGVFVLPIYWGPEHRRWTVALGGSFVPYENTMQDVKLEESLPASRIAHAATIEAGLTKSKAKHFRAEPFYLLPEFYEKTLAAYGGNREKAYAQIILDSRDEVQAVVQACSVINCANVTTAEISASAALNKKRQEKGKQPFFSYKVLQLSDERREAAGKGGASGNHASPRMHLRRGHLRRLESKVVWVRPAMVNAGSNTGVVLKDYAVQPKG</sequence>
<feature type="region of interest" description="Disordered" evidence="1">
    <location>
        <begin position="285"/>
        <end position="305"/>
    </location>
</feature>
<name>A0A2N8K8I3_9BURK</name>
<dbReference type="RefSeq" id="WP_102776353.1">
    <property type="nucleotide sequence ID" value="NZ_POQS01000019.1"/>
</dbReference>
<keyword evidence="3" id="KW-1185">Reference proteome</keyword>
<protein>
    <submittedName>
        <fullName evidence="2">Uncharacterized protein</fullName>
    </submittedName>
</protein>
<proteinExistence type="predicted"/>
<evidence type="ECO:0000313" key="2">
    <source>
        <dbReference type="EMBL" id="PND29759.1"/>
    </source>
</evidence>
<evidence type="ECO:0000313" key="3">
    <source>
        <dbReference type="Proteomes" id="UP000235994"/>
    </source>
</evidence>
<dbReference type="AlphaFoldDB" id="A0A2N8K8I3"/>
<reference evidence="2 3" key="1">
    <citation type="submission" date="2018-01" db="EMBL/GenBank/DDBJ databases">
        <title>The draft genome of an aniline degradation strain ANB-1.</title>
        <authorList>
            <person name="Zhang L."/>
            <person name="Jiang J."/>
        </authorList>
    </citation>
    <scope>NUCLEOTIDE SEQUENCE [LARGE SCALE GENOMIC DNA]</scope>
    <source>
        <strain evidence="2 3">ANB-1</strain>
    </source>
</reference>
<evidence type="ECO:0000256" key="1">
    <source>
        <dbReference type="SAM" id="MobiDB-lite"/>
    </source>
</evidence>
<gene>
    <name evidence="2" type="ORF">C1I89_33055</name>
</gene>